<dbReference type="Proteomes" id="UP001596977">
    <property type="component" value="Unassembled WGS sequence"/>
</dbReference>
<dbReference type="SUPFAM" id="SSF53448">
    <property type="entry name" value="Nucleotide-diphospho-sugar transferases"/>
    <property type="match status" value="1"/>
</dbReference>
<reference evidence="2" key="1">
    <citation type="journal article" date="2019" name="Int. J. Syst. Evol. Microbiol.">
        <title>The Global Catalogue of Microorganisms (GCM) 10K type strain sequencing project: providing services to taxonomists for standard genome sequencing and annotation.</title>
        <authorList>
            <consortium name="The Broad Institute Genomics Platform"/>
            <consortium name="The Broad Institute Genome Sequencing Center for Infectious Disease"/>
            <person name="Wu L."/>
            <person name="Ma J."/>
        </authorList>
    </citation>
    <scope>NUCLEOTIDE SEQUENCE [LARGE SCALE GENOMIC DNA]</scope>
    <source>
        <strain evidence="2">CCUG 62982</strain>
    </source>
</reference>
<comment type="caution">
    <text evidence="1">The sequence shown here is derived from an EMBL/GenBank/DDBJ whole genome shotgun (WGS) entry which is preliminary data.</text>
</comment>
<evidence type="ECO:0000313" key="2">
    <source>
        <dbReference type="Proteomes" id="UP001596977"/>
    </source>
</evidence>
<sequence length="227" mass="26290">MPCRAGSERVPRKNMRPFGGHENGLIELKLCQLQAMPELDKIVVSSNDEEVLDYVDRFARAHDSRFVASERPDELGRSSTSMDDFILYIAEMEREGLIFWTHVTSPFVTTEVYQAGLAAYYAKLAEGYDSLVSVTAIHKFLWDENGPVNYDNKVEKWPRSQDIRPLFEINHAMYVMPYALMREMGDRIGRRPYFHPLPEQVAMDIDWEDQFTLLDRIAHIRRAAGEL</sequence>
<dbReference type="InterPro" id="IPR050793">
    <property type="entry name" value="CMP-NeuNAc_synthase"/>
</dbReference>
<accession>A0ABW3H7F1</accession>
<protein>
    <submittedName>
        <fullName evidence="1">Cytidylyltransferase domain-containing protein</fullName>
    </submittedName>
</protein>
<dbReference type="GO" id="GO:0016779">
    <property type="term" value="F:nucleotidyltransferase activity"/>
    <property type="evidence" value="ECO:0007669"/>
    <property type="project" value="UniProtKB-KW"/>
</dbReference>
<keyword evidence="1" id="KW-0548">Nucleotidyltransferase</keyword>
<dbReference type="InterPro" id="IPR003329">
    <property type="entry name" value="Cytidylyl_trans"/>
</dbReference>
<proteinExistence type="predicted"/>
<gene>
    <name evidence="1" type="ORF">ACFQ1E_12815</name>
</gene>
<dbReference type="PANTHER" id="PTHR21485:SF6">
    <property type="entry name" value="N-ACYLNEURAMINATE CYTIDYLYLTRANSFERASE-RELATED"/>
    <property type="match status" value="1"/>
</dbReference>
<dbReference type="PANTHER" id="PTHR21485">
    <property type="entry name" value="HAD SUPERFAMILY MEMBERS CMAS AND KDSC"/>
    <property type="match status" value="1"/>
</dbReference>
<dbReference type="InterPro" id="IPR029044">
    <property type="entry name" value="Nucleotide-diphossugar_trans"/>
</dbReference>
<dbReference type="Pfam" id="PF02348">
    <property type="entry name" value="CTP_transf_3"/>
    <property type="match status" value="1"/>
</dbReference>
<keyword evidence="2" id="KW-1185">Reference proteome</keyword>
<organism evidence="1 2">
    <name type="scientific">Sphingomonas canadensis</name>
    <dbReference type="NCBI Taxonomy" id="1219257"/>
    <lineage>
        <taxon>Bacteria</taxon>
        <taxon>Pseudomonadati</taxon>
        <taxon>Pseudomonadota</taxon>
        <taxon>Alphaproteobacteria</taxon>
        <taxon>Sphingomonadales</taxon>
        <taxon>Sphingomonadaceae</taxon>
        <taxon>Sphingomonas</taxon>
    </lineage>
</organism>
<evidence type="ECO:0000313" key="1">
    <source>
        <dbReference type="EMBL" id="MFD0947224.1"/>
    </source>
</evidence>
<dbReference type="EMBL" id="JBHTJG010000006">
    <property type="protein sequence ID" value="MFD0947224.1"/>
    <property type="molecule type" value="Genomic_DNA"/>
</dbReference>
<keyword evidence="1" id="KW-0808">Transferase</keyword>
<dbReference type="Gene3D" id="3.90.550.10">
    <property type="entry name" value="Spore Coat Polysaccharide Biosynthesis Protein SpsA, Chain A"/>
    <property type="match status" value="1"/>
</dbReference>
<name>A0ABW3H7F1_9SPHN</name>